<keyword evidence="3" id="KW-1185">Reference proteome</keyword>
<dbReference type="CDD" id="cd06260">
    <property type="entry name" value="DUF820-like"/>
    <property type="match status" value="1"/>
</dbReference>
<evidence type="ECO:0000259" key="1">
    <source>
        <dbReference type="Pfam" id="PF05685"/>
    </source>
</evidence>
<dbReference type="InterPro" id="IPR011335">
    <property type="entry name" value="Restrct_endonuc-II-like"/>
</dbReference>
<protein>
    <recommendedName>
        <fullName evidence="1">Putative restriction endonuclease domain-containing protein</fullName>
    </recommendedName>
</protein>
<dbReference type="EMBL" id="JPOS01000039">
    <property type="protein sequence ID" value="KGE86933.1"/>
    <property type="molecule type" value="Genomic_DNA"/>
</dbReference>
<evidence type="ECO:0000313" key="2">
    <source>
        <dbReference type="EMBL" id="KGE86933.1"/>
    </source>
</evidence>
<dbReference type="RefSeq" id="WP_044223505.1">
    <property type="nucleotide sequence ID" value="NZ_JBKAGJ010000009.1"/>
</dbReference>
<accession>A0A098S558</accession>
<dbReference type="Proteomes" id="UP000029736">
    <property type="component" value="Unassembled WGS sequence"/>
</dbReference>
<comment type="caution">
    <text evidence="2">The sequence shown here is derived from an EMBL/GenBank/DDBJ whole genome shotgun (WGS) entry which is preliminary data.</text>
</comment>
<dbReference type="Gene3D" id="3.90.1570.10">
    <property type="entry name" value="tt1808, chain A"/>
    <property type="match status" value="1"/>
</dbReference>
<organism evidence="2 3">
    <name type="scientific">Phaeodactylibacter xiamenensis</name>
    <dbReference type="NCBI Taxonomy" id="1524460"/>
    <lineage>
        <taxon>Bacteria</taxon>
        <taxon>Pseudomonadati</taxon>
        <taxon>Bacteroidota</taxon>
        <taxon>Saprospiria</taxon>
        <taxon>Saprospirales</taxon>
        <taxon>Haliscomenobacteraceae</taxon>
        <taxon>Phaeodactylibacter</taxon>
    </lineage>
</organism>
<dbReference type="OrthoDB" id="9808428at2"/>
<dbReference type="Pfam" id="PF05685">
    <property type="entry name" value="Uma2"/>
    <property type="match status" value="1"/>
</dbReference>
<reference evidence="2 3" key="1">
    <citation type="journal article" date="2014" name="Int. J. Syst. Evol. Microbiol.">
        <title>Phaeodactylibacter xiamenensis gen. nov., sp. nov., a member of the family Saprospiraceae isolated from the marine alga Phaeodactylum tricornutum.</title>
        <authorList>
            <person name="Chen Z.Jr."/>
            <person name="Lei X."/>
            <person name="Lai Q."/>
            <person name="Li Y."/>
            <person name="Zhang B."/>
            <person name="Zhang J."/>
            <person name="Zhang H."/>
            <person name="Yang L."/>
            <person name="Zheng W."/>
            <person name="Tian Y."/>
            <person name="Yu Z."/>
            <person name="Xu H.Jr."/>
            <person name="Zheng T."/>
        </authorList>
    </citation>
    <scope>NUCLEOTIDE SEQUENCE [LARGE SCALE GENOMIC DNA]</scope>
    <source>
        <strain evidence="2 3">KD52</strain>
    </source>
</reference>
<evidence type="ECO:0000313" key="3">
    <source>
        <dbReference type="Proteomes" id="UP000029736"/>
    </source>
</evidence>
<dbReference type="SUPFAM" id="SSF52980">
    <property type="entry name" value="Restriction endonuclease-like"/>
    <property type="match status" value="1"/>
</dbReference>
<dbReference type="PANTHER" id="PTHR36558">
    <property type="entry name" value="GLR1098 PROTEIN"/>
    <property type="match status" value="1"/>
</dbReference>
<proteinExistence type="predicted"/>
<dbReference type="InterPro" id="IPR012296">
    <property type="entry name" value="Nuclease_put_TT1808"/>
</dbReference>
<gene>
    <name evidence="2" type="ORF">IX84_17965</name>
</gene>
<dbReference type="AlphaFoldDB" id="A0A098S558"/>
<feature type="domain" description="Putative restriction endonuclease" evidence="1">
    <location>
        <begin position="18"/>
        <end position="171"/>
    </location>
</feature>
<name>A0A098S558_9BACT</name>
<dbReference type="STRING" id="1524460.IX84_17965"/>
<dbReference type="InterPro" id="IPR008538">
    <property type="entry name" value="Uma2"/>
</dbReference>
<sequence>MITSIDQLDLSKKYTYADYLSWQLEDRVELIRGKVVQMVYTPGTSHQTASINLQGVIGSYLKDKNCKLFSAPFDVRLPLPEADQQHRSETVVQPDLCIICDLGKIDDHGCNSAPDWIIEILSQSTAHKDLNEKFELYRHAGVQEYWVVHPAEGTVLPYWLDADGQYALPRSTPYTVGDKVPVGLFPGVEVELGAVFG</sequence>
<dbReference type="PANTHER" id="PTHR36558:SF1">
    <property type="entry name" value="RESTRICTION ENDONUCLEASE DOMAIN-CONTAINING PROTEIN-RELATED"/>
    <property type="match status" value="1"/>
</dbReference>